<dbReference type="Pfam" id="PF12833">
    <property type="entry name" value="HTH_18"/>
    <property type="match status" value="1"/>
</dbReference>
<evidence type="ECO:0000256" key="2">
    <source>
        <dbReference type="ARBA" id="ARBA00023125"/>
    </source>
</evidence>
<dbReference type="InterPro" id="IPR018062">
    <property type="entry name" value="HTH_AraC-typ_CS"/>
</dbReference>
<dbReference type="EMBL" id="RZIJ01000006">
    <property type="protein sequence ID" value="RUQ72855.1"/>
    <property type="molecule type" value="Genomic_DNA"/>
</dbReference>
<dbReference type="AlphaFoldDB" id="A0A433JAN6"/>
<comment type="caution">
    <text evidence="5">The sequence shown here is derived from an EMBL/GenBank/DDBJ whole genome shotgun (WGS) entry which is preliminary data.</text>
</comment>
<dbReference type="PANTHER" id="PTHR47894">
    <property type="entry name" value="HTH-TYPE TRANSCRIPTIONAL REGULATOR GADX"/>
    <property type="match status" value="1"/>
</dbReference>
<protein>
    <submittedName>
        <fullName evidence="5">AraC family transcriptional regulator</fullName>
    </submittedName>
</protein>
<evidence type="ECO:0000256" key="3">
    <source>
        <dbReference type="ARBA" id="ARBA00023163"/>
    </source>
</evidence>
<dbReference type="InterPro" id="IPR018060">
    <property type="entry name" value="HTH_AraC"/>
</dbReference>
<dbReference type="Gene3D" id="1.10.10.60">
    <property type="entry name" value="Homeodomain-like"/>
    <property type="match status" value="1"/>
</dbReference>
<keyword evidence="2" id="KW-0238">DNA-binding</keyword>
<dbReference type="GO" id="GO:0003700">
    <property type="term" value="F:DNA-binding transcription factor activity"/>
    <property type="evidence" value="ECO:0007669"/>
    <property type="project" value="InterPro"/>
</dbReference>
<gene>
    <name evidence="5" type="ORF">EJ913_09830</name>
</gene>
<reference evidence="5 6" key="1">
    <citation type="submission" date="2018-12" db="EMBL/GenBank/DDBJ databases">
        <authorList>
            <person name="Yang Y."/>
        </authorList>
    </citation>
    <scope>NUCLEOTIDE SEQUENCE [LARGE SCALE GENOMIC DNA]</scope>
    <source>
        <strain evidence="5 6">GSF71</strain>
    </source>
</reference>
<feature type="domain" description="HTH araC/xylS-type" evidence="4">
    <location>
        <begin position="189"/>
        <end position="286"/>
    </location>
</feature>
<dbReference type="SUPFAM" id="SSF46689">
    <property type="entry name" value="Homeodomain-like"/>
    <property type="match status" value="1"/>
</dbReference>
<evidence type="ECO:0000313" key="6">
    <source>
        <dbReference type="Proteomes" id="UP000280346"/>
    </source>
</evidence>
<dbReference type="PROSITE" id="PS01124">
    <property type="entry name" value="HTH_ARAC_FAMILY_2"/>
    <property type="match status" value="1"/>
</dbReference>
<proteinExistence type="predicted"/>
<dbReference type="InterPro" id="IPR009057">
    <property type="entry name" value="Homeodomain-like_sf"/>
</dbReference>
<dbReference type="PROSITE" id="PS00041">
    <property type="entry name" value="HTH_ARAC_FAMILY_1"/>
    <property type="match status" value="1"/>
</dbReference>
<dbReference type="GO" id="GO:0005829">
    <property type="term" value="C:cytosol"/>
    <property type="evidence" value="ECO:0007669"/>
    <property type="project" value="TreeGrafter"/>
</dbReference>
<sequence>MTSDLIASLSRFAARDNRPSDDDLPDRPILGAFFARDRERMGELTIGKTILVILLDGTKEIADSRGSHRFGKGTALLLPAGWTGTVVNEPDPESGVYRSLVLQFPAEMVRRLLRAHGPDGVAKPGRSGDFRVPLTPSLGAAVLHAAEGLSEGSTVSPLVAGHRCMEVLLCLLEGGAWWLGAVTPTGVGDAVRALLRAHPDRPWTAETVARELNLSTGTLRRRLAEENISVRRVLTDERVAHARHLLENEGLSVQETAEACGYASRSHFARRVRDATGLNPSDLARDGD</sequence>
<dbReference type="RefSeq" id="WP_126997256.1">
    <property type="nucleotide sequence ID" value="NZ_CP173190.1"/>
</dbReference>
<dbReference type="Proteomes" id="UP000280346">
    <property type="component" value="Unassembled WGS sequence"/>
</dbReference>
<evidence type="ECO:0000259" key="4">
    <source>
        <dbReference type="PROSITE" id="PS01124"/>
    </source>
</evidence>
<evidence type="ECO:0000256" key="1">
    <source>
        <dbReference type="ARBA" id="ARBA00023015"/>
    </source>
</evidence>
<accession>A0A433JAN6</accession>
<keyword evidence="6" id="KW-1185">Reference proteome</keyword>
<evidence type="ECO:0000313" key="5">
    <source>
        <dbReference type="EMBL" id="RUQ72855.1"/>
    </source>
</evidence>
<dbReference type="GO" id="GO:0000976">
    <property type="term" value="F:transcription cis-regulatory region binding"/>
    <property type="evidence" value="ECO:0007669"/>
    <property type="project" value="TreeGrafter"/>
</dbReference>
<keyword evidence="3" id="KW-0804">Transcription</keyword>
<organism evidence="5 6">
    <name type="scientific">Azospirillum doebereinerae</name>
    <dbReference type="NCBI Taxonomy" id="92933"/>
    <lineage>
        <taxon>Bacteria</taxon>
        <taxon>Pseudomonadati</taxon>
        <taxon>Pseudomonadota</taxon>
        <taxon>Alphaproteobacteria</taxon>
        <taxon>Rhodospirillales</taxon>
        <taxon>Azospirillaceae</taxon>
        <taxon>Azospirillum</taxon>
    </lineage>
</organism>
<dbReference type="SMART" id="SM00342">
    <property type="entry name" value="HTH_ARAC"/>
    <property type="match status" value="1"/>
</dbReference>
<name>A0A433JAN6_9PROT</name>
<dbReference type="OrthoDB" id="7565195at2"/>
<keyword evidence="1" id="KW-0805">Transcription regulation</keyword>
<dbReference type="PANTHER" id="PTHR47894:SF4">
    <property type="entry name" value="HTH-TYPE TRANSCRIPTIONAL REGULATOR GADX"/>
    <property type="match status" value="1"/>
</dbReference>